<evidence type="ECO:0000313" key="4">
    <source>
        <dbReference type="EMBL" id="GCL61501.1"/>
    </source>
</evidence>
<evidence type="ECO:0000256" key="1">
    <source>
        <dbReference type="ARBA" id="ARBA00004328"/>
    </source>
</evidence>
<evidence type="ECO:0000256" key="2">
    <source>
        <dbReference type="SAM" id="Coils"/>
    </source>
</evidence>
<gene>
    <name evidence="4" type="ORF">AQPW35_05820</name>
</gene>
<keyword evidence="5" id="KW-1185">Reference proteome</keyword>
<protein>
    <submittedName>
        <fullName evidence="4">Phage capsid protein</fullName>
    </submittedName>
</protein>
<feature type="domain" description="Phage capsid-like C-terminal" evidence="3">
    <location>
        <begin position="131"/>
        <end position="407"/>
    </location>
</feature>
<feature type="coiled-coil region" evidence="2">
    <location>
        <begin position="4"/>
        <end position="59"/>
    </location>
</feature>
<comment type="caution">
    <text evidence="4">The sequence shown here is derived from an EMBL/GenBank/DDBJ whole genome shotgun (WGS) entry which is preliminary data.</text>
</comment>
<evidence type="ECO:0000259" key="3">
    <source>
        <dbReference type="Pfam" id="PF05065"/>
    </source>
</evidence>
<dbReference type="EMBL" id="BJCL01000001">
    <property type="protein sequence ID" value="GCL61501.1"/>
    <property type="molecule type" value="Genomic_DNA"/>
</dbReference>
<proteinExistence type="predicted"/>
<dbReference type="NCBIfam" id="TIGR01554">
    <property type="entry name" value="major_cap_HK97"/>
    <property type="match status" value="1"/>
</dbReference>
<dbReference type="InterPro" id="IPR054612">
    <property type="entry name" value="Phage_capsid-like_C"/>
</dbReference>
<evidence type="ECO:0000313" key="5">
    <source>
        <dbReference type="Proteomes" id="UP000301751"/>
    </source>
</evidence>
<dbReference type="RefSeq" id="WP_137731247.1">
    <property type="nucleotide sequence ID" value="NZ_BJCL01000001.1"/>
</dbReference>
<reference evidence="5" key="1">
    <citation type="submission" date="2019-03" db="EMBL/GenBank/DDBJ databases">
        <title>Aquabacterium pictum sp.nov., the first bacteriochlorophyll a-containing freshwater bacterium in the genus Aquabacterium of the class Betaproteobacteria.</title>
        <authorList>
            <person name="Hirose S."/>
            <person name="Tank M."/>
            <person name="Hara E."/>
            <person name="Tamaki H."/>
            <person name="Takaichi S."/>
            <person name="Haruta S."/>
            <person name="Hanada S."/>
        </authorList>
    </citation>
    <scope>NUCLEOTIDE SEQUENCE [LARGE SCALE GENOMIC DNA]</scope>
    <source>
        <strain evidence="5">W35</strain>
    </source>
</reference>
<sequence length="418" mass="44947">MSKLAQLRERRTAKAQEANALNARFPADQRMPAAEASALDALLAEIEAIDNDIAREARMAKLAAEQTDNLLDRVREGATRDPAKHSEHAHALKAYFRGGLQGLSPEQLAEHNARVTPDIRAAMSTTTTTEGGFTVATEYNRALEQAMKAYGGMLQAADIINTASGATMNFPTSDATSEVGAIVGQNTTVSRVDTVFGNVAVDAYKYTSNDIAIPWELIQDSFLDIEAFIQELLATRLGRILNTHATVGTGTGQPRGVIPAAALGKTGTTGQTLTVTYDDLIDLEHSVDPAYRALPGVGFMMNDSSLKVVRKIKDSNGRPIFVPGYEQGNPGGAPDRLLNRAIFINQDMASMAANAKSIAFGAFKKYKIRRVMDLTIFRMTDSAFTRAGQVGFVAFQRMGGNLVDVSGATVKYYANSAT</sequence>
<dbReference type="Pfam" id="PF05065">
    <property type="entry name" value="Phage_capsid"/>
    <property type="match status" value="1"/>
</dbReference>
<dbReference type="SUPFAM" id="SSF56563">
    <property type="entry name" value="Major capsid protein gp5"/>
    <property type="match status" value="1"/>
</dbReference>
<dbReference type="Proteomes" id="UP000301751">
    <property type="component" value="Unassembled WGS sequence"/>
</dbReference>
<dbReference type="OrthoDB" id="9786516at2"/>
<dbReference type="AlphaFoldDB" id="A0A480AIR2"/>
<keyword evidence="2" id="KW-0175">Coiled coil</keyword>
<name>A0A480AIR2_9BURK</name>
<organism evidence="4 5">
    <name type="scientific">Pseudaquabacterium pictum</name>
    <dbReference type="NCBI Taxonomy" id="2315236"/>
    <lineage>
        <taxon>Bacteria</taxon>
        <taxon>Pseudomonadati</taxon>
        <taxon>Pseudomonadota</taxon>
        <taxon>Betaproteobacteria</taxon>
        <taxon>Burkholderiales</taxon>
        <taxon>Sphaerotilaceae</taxon>
        <taxon>Pseudaquabacterium</taxon>
    </lineage>
</organism>
<dbReference type="InterPro" id="IPR024455">
    <property type="entry name" value="Phage_capsid"/>
</dbReference>
<comment type="subcellular location">
    <subcellularLocation>
        <location evidence="1">Virion</location>
    </subcellularLocation>
</comment>
<accession>A0A480AIR2</accession>